<organism evidence="1 2">
    <name type="scientific">Anaeroglobus geminatus F0357</name>
    <dbReference type="NCBI Taxonomy" id="861450"/>
    <lineage>
        <taxon>Bacteria</taxon>
        <taxon>Bacillati</taxon>
        <taxon>Bacillota</taxon>
        <taxon>Negativicutes</taxon>
        <taxon>Veillonellales</taxon>
        <taxon>Veillonellaceae</taxon>
        <taxon>Anaeroglobus</taxon>
    </lineage>
</organism>
<name>G9YK09_9FIRM</name>
<reference evidence="1 2" key="1">
    <citation type="submission" date="2011-08" db="EMBL/GenBank/DDBJ databases">
        <authorList>
            <person name="Weinstock G."/>
            <person name="Sodergren E."/>
            <person name="Clifton S."/>
            <person name="Fulton L."/>
            <person name="Fulton B."/>
            <person name="Courtney L."/>
            <person name="Fronick C."/>
            <person name="Harrison M."/>
            <person name="Strong C."/>
            <person name="Farmer C."/>
            <person name="Delahaunty K."/>
            <person name="Markovic C."/>
            <person name="Hall O."/>
            <person name="Minx P."/>
            <person name="Tomlinson C."/>
            <person name="Mitreva M."/>
            <person name="Hou S."/>
            <person name="Chen J."/>
            <person name="Wollam A."/>
            <person name="Pepin K.H."/>
            <person name="Johnson M."/>
            <person name="Bhonagiri V."/>
            <person name="Zhang X."/>
            <person name="Suruliraj S."/>
            <person name="Warren W."/>
            <person name="Chinwalla A."/>
            <person name="Mardis E.R."/>
            <person name="Wilson R.K."/>
        </authorList>
    </citation>
    <scope>NUCLEOTIDE SEQUENCE [LARGE SCALE GENOMIC DNA]</scope>
    <source>
        <strain evidence="1 2">F0357</strain>
    </source>
</reference>
<dbReference type="Proteomes" id="UP000005481">
    <property type="component" value="Unassembled WGS sequence"/>
</dbReference>
<dbReference type="PATRIC" id="fig|861450.3.peg.1861"/>
<dbReference type="EMBL" id="AGCJ01000091">
    <property type="protein sequence ID" value="EHM37834.1"/>
    <property type="molecule type" value="Genomic_DNA"/>
</dbReference>
<dbReference type="AlphaFoldDB" id="G9YK09"/>
<dbReference type="RefSeq" id="WP_006790979.1">
    <property type="nucleotide sequence ID" value="NZ_JH417615.1"/>
</dbReference>
<dbReference type="HOGENOM" id="CLU_064892_1_0_9"/>
<sequence length="312" mass="36507">MSSDKFLTAKEQVKHSEGKGVQFNDFSKTKAARYLEDNNNYFKLRAFRKNYTKGEDGKYLHLDFADLVDLAIIDNRLRVILLEMAISIEHFSKVHLLKVLQETETSGIQVVMEYVDQLDSTPKDILKGELEKNKNSLYCGNLCNKYIKSELYCPVWVFVEMVSFGQYLHFYEFCANRSQGKNQKELLRRLYLMRVVKDLRNACAHNNCIINDLRAPLNKSPNQEIQQVVAKLGASKEVRERHLKRVALYQIITTLYTHKEIVISPGVHKNIALKLRDLNDRFYRDRDYSKNDIIKSSFNLLSKTFDKWFNIS</sequence>
<dbReference type="OrthoDB" id="5363652at2"/>
<keyword evidence="2" id="KW-1185">Reference proteome</keyword>
<dbReference type="Pfam" id="PF07751">
    <property type="entry name" value="Abi_2"/>
    <property type="match status" value="1"/>
</dbReference>
<dbReference type="eggNOG" id="COG4823">
    <property type="taxonomic scope" value="Bacteria"/>
</dbReference>
<dbReference type="STRING" id="861450.HMPREF0080_02018"/>
<accession>G9YK09</accession>
<protein>
    <submittedName>
        <fullName evidence="1">Abi-like protein</fullName>
    </submittedName>
</protein>
<dbReference type="InterPro" id="IPR011664">
    <property type="entry name" value="Abi_system_AbiD/AbiF-like"/>
</dbReference>
<evidence type="ECO:0000313" key="2">
    <source>
        <dbReference type="Proteomes" id="UP000005481"/>
    </source>
</evidence>
<evidence type="ECO:0000313" key="1">
    <source>
        <dbReference type="EMBL" id="EHM37834.1"/>
    </source>
</evidence>
<proteinExistence type="predicted"/>
<gene>
    <name evidence="1" type="ORF">HMPREF0080_02018</name>
</gene>
<comment type="caution">
    <text evidence="1">The sequence shown here is derived from an EMBL/GenBank/DDBJ whole genome shotgun (WGS) entry which is preliminary data.</text>
</comment>